<dbReference type="PANTHER" id="PTHR33755:SF6">
    <property type="entry name" value="PLASMID STABILIZATION SYSTEM PROTEIN"/>
    <property type="match status" value="1"/>
</dbReference>
<dbReference type="Pfam" id="PF05016">
    <property type="entry name" value="ParE_toxin"/>
    <property type="match status" value="1"/>
</dbReference>
<evidence type="ECO:0000313" key="4">
    <source>
        <dbReference type="Proteomes" id="UP000660380"/>
    </source>
</evidence>
<dbReference type="InterPro" id="IPR051803">
    <property type="entry name" value="TA_system_RelE-like_toxin"/>
</dbReference>
<comment type="similarity">
    <text evidence="1">Belongs to the RelE toxin family.</text>
</comment>
<keyword evidence="4" id="KW-1185">Reference proteome</keyword>
<accession>A0ABR8GTB2</accession>
<reference evidence="3 4" key="1">
    <citation type="journal article" date="2020" name="ISME J.">
        <title>Comparative genomics reveals insights into cyanobacterial evolution and habitat adaptation.</title>
        <authorList>
            <person name="Chen M.Y."/>
            <person name="Teng W.K."/>
            <person name="Zhao L."/>
            <person name="Hu C.X."/>
            <person name="Zhou Y.K."/>
            <person name="Han B.P."/>
            <person name="Song L.R."/>
            <person name="Shu W.S."/>
        </authorList>
    </citation>
    <scope>NUCLEOTIDE SEQUENCE [LARGE SCALE GENOMIC DNA]</scope>
    <source>
        <strain evidence="3 4">FACHB-248</strain>
    </source>
</reference>
<dbReference type="PANTHER" id="PTHR33755">
    <property type="entry name" value="TOXIN PARE1-RELATED"/>
    <property type="match status" value="1"/>
</dbReference>
<comment type="caution">
    <text evidence="3">The sequence shown here is derived from an EMBL/GenBank/DDBJ whole genome shotgun (WGS) entry which is preliminary data.</text>
</comment>
<evidence type="ECO:0000256" key="2">
    <source>
        <dbReference type="ARBA" id="ARBA00022649"/>
    </source>
</evidence>
<name>A0ABR8GTB2_9CYAN</name>
<sequence>MNRIVVTGDATSDLDDIWSYISNESQDSANRLIDSIIERFATLAQFPEMGRERGEISNGMRSFPAGRYFIFYQQIEDGIEIRARSS</sequence>
<proteinExistence type="inferred from homology"/>
<gene>
    <name evidence="3" type="ORF">H6G81_19500</name>
</gene>
<keyword evidence="2" id="KW-1277">Toxin-antitoxin system</keyword>
<organism evidence="3 4">
    <name type="scientific">Scytonema hofmannii FACHB-248</name>
    <dbReference type="NCBI Taxonomy" id="1842502"/>
    <lineage>
        <taxon>Bacteria</taxon>
        <taxon>Bacillati</taxon>
        <taxon>Cyanobacteriota</taxon>
        <taxon>Cyanophyceae</taxon>
        <taxon>Nostocales</taxon>
        <taxon>Scytonemataceae</taxon>
        <taxon>Scytonema</taxon>
    </lineage>
</organism>
<dbReference type="RefSeq" id="WP_051502946.1">
    <property type="nucleotide sequence ID" value="NZ_JACJTA010000045.1"/>
</dbReference>
<evidence type="ECO:0000256" key="1">
    <source>
        <dbReference type="ARBA" id="ARBA00006226"/>
    </source>
</evidence>
<dbReference type="Proteomes" id="UP000660380">
    <property type="component" value="Unassembled WGS sequence"/>
</dbReference>
<dbReference type="EMBL" id="JACJTA010000045">
    <property type="protein sequence ID" value="MBD2606657.1"/>
    <property type="molecule type" value="Genomic_DNA"/>
</dbReference>
<dbReference type="Gene3D" id="3.30.2310.20">
    <property type="entry name" value="RelE-like"/>
    <property type="match status" value="1"/>
</dbReference>
<dbReference type="InterPro" id="IPR035093">
    <property type="entry name" value="RelE/ParE_toxin_dom_sf"/>
</dbReference>
<evidence type="ECO:0000313" key="3">
    <source>
        <dbReference type="EMBL" id="MBD2606657.1"/>
    </source>
</evidence>
<protein>
    <submittedName>
        <fullName evidence="3">Type II toxin-antitoxin system RelE/ParE family toxin</fullName>
    </submittedName>
</protein>
<dbReference type="InterPro" id="IPR007712">
    <property type="entry name" value="RelE/ParE_toxin"/>
</dbReference>